<feature type="transmembrane region" description="Helical" evidence="1">
    <location>
        <begin position="108"/>
        <end position="129"/>
    </location>
</feature>
<keyword evidence="3" id="KW-1185">Reference proteome</keyword>
<feature type="transmembrane region" description="Helical" evidence="1">
    <location>
        <begin position="37"/>
        <end position="68"/>
    </location>
</feature>
<keyword evidence="1" id="KW-1133">Transmembrane helix</keyword>
<name>A0ABU1JAA8_9MICC</name>
<sequence>MPWRSSTFSWRQYVAGWASTFAGFVLIVGLICESLSPGFLVVAALFGLLWGFIPALVVGFPLGLLIAGFLEPYPAKWQQLLGYFVGLFLVTLLLGQFVAPLSDNLGNIFPQLIIATLFGASGLIGRLVAWHFPADRRVARSTG</sequence>
<feature type="transmembrane region" description="Helical" evidence="1">
    <location>
        <begin position="80"/>
        <end position="102"/>
    </location>
</feature>
<evidence type="ECO:0000256" key="1">
    <source>
        <dbReference type="SAM" id="Phobius"/>
    </source>
</evidence>
<dbReference type="Proteomes" id="UP001185069">
    <property type="component" value="Unassembled WGS sequence"/>
</dbReference>
<proteinExistence type="predicted"/>
<evidence type="ECO:0000313" key="2">
    <source>
        <dbReference type="EMBL" id="MDR6269363.1"/>
    </source>
</evidence>
<gene>
    <name evidence="2" type="ORF">JOE69_001601</name>
</gene>
<accession>A0ABU1JAA8</accession>
<keyword evidence="1" id="KW-0812">Transmembrane</keyword>
<protein>
    <submittedName>
        <fullName evidence="2">Uncharacterized protein</fullName>
    </submittedName>
</protein>
<evidence type="ECO:0000313" key="3">
    <source>
        <dbReference type="Proteomes" id="UP001185069"/>
    </source>
</evidence>
<dbReference type="RefSeq" id="WP_296363054.1">
    <property type="nucleotide sequence ID" value="NZ_BAAAHY010000005.1"/>
</dbReference>
<organism evidence="2 3">
    <name type="scientific">Arthrobacter russicus</name>
    <dbReference type="NCBI Taxonomy" id="172040"/>
    <lineage>
        <taxon>Bacteria</taxon>
        <taxon>Bacillati</taxon>
        <taxon>Actinomycetota</taxon>
        <taxon>Actinomycetes</taxon>
        <taxon>Micrococcales</taxon>
        <taxon>Micrococcaceae</taxon>
        <taxon>Arthrobacter</taxon>
    </lineage>
</organism>
<comment type="caution">
    <text evidence="2">The sequence shown here is derived from an EMBL/GenBank/DDBJ whole genome shotgun (WGS) entry which is preliminary data.</text>
</comment>
<feature type="transmembrane region" description="Helical" evidence="1">
    <location>
        <begin position="12"/>
        <end position="31"/>
    </location>
</feature>
<dbReference type="EMBL" id="JAVDQF010000001">
    <property type="protein sequence ID" value="MDR6269363.1"/>
    <property type="molecule type" value="Genomic_DNA"/>
</dbReference>
<reference evidence="2 3" key="1">
    <citation type="submission" date="2023-07" db="EMBL/GenBank/DDBJ databases">
        <title>Sequencing the genomes of 1000 actinobacteria strains.</title>
        <authorList>
            <person name="Klenk H.-P."/>
        </authorList>
    </citation>
    <scope>NUCLEOTIDE SEQUENCE [LARGE SCALE GENOMIC DNA]</scope>
    <source>
        <strain evidence="2 3">DSM 14555</strain>
    </source>
</reference>
<keyword evidence="1" id="KW-0472">Membrane</keyword>